<keyword evidence="6" id="KW-1185">Reference proteome</keyword>
<dbReference type="Proteomes" id="UP001500571">
    <property type="component" value="Unassembled WGS sequence"/>
</dbReference>
<evidence type="ECO:0000256" key="2">
    <source>
        <dbReference type="ARBA" id="ARBA00022741"/>
    </source>
</evidence>
<keyword evidence="1" id="KW-0813">Transport</keyword>
<evidence type="ECO:0000313" key="5">
    <source>
        <dbReference type="EMBL" id="GAA1959072.1"/>
    </source>
</evidence>
<dbReference type="RefSeq" id="WP_344044496.1">
    <property type="nucleotide sequence ID" value="NZ_BAAAPB010000002.1"/>
</dbReference>
<protein>
    <submittedName>
        <fullName evidence="5">ABC transporter ATP-binding protein</fullName>
    </submittedName>
</protein>
<dbReference type="Gene3D" id="3.40.50.300">
    <property type="entry name" value="P-loop containing nucleotide triphosphate hydrolases"/>
    <property type="match status" value="1"/>
</dbReference>
<reference evidence="5 6" key="1">
    <citation type="journal article" date="2019" name="Int. J. Syst. Evol. Microbiol.">
        <title>The Global Catalogue of Microorganisms (GCM) 10K type strain sequencing project: providing services to taxonomists for standard genome sequencing and annotation.</title>
        <authorList>
            <consortium name="The Broad Institute Genomics Platform"/>
            <consortium name="The Broad Institute Genome Sequencing Center for Infectious Disease"/>
            <person name="Wu L."/>
            <person name="Ma J."/>
        </authorList>
    </citation>
    <scope>NUCLEOTIDE SEQUENCE [LARGE SCALE GENOMIC DNA]</scope>
    <source>
        <strain evidence="5 6">JCM 15309</strain>
    </source>
</reference>
<dbReference type="InterPro" id="IPR027417">
    <property type="entry name" value="P-loop_NTPase"/>
</dbReference>
<organism evidence="5 6">
    <name type="scientific">Nocardioides panacihumi</name>
    <dbReference type="NCBI Taxonomy" id="400774"/>
    <lineage>
        <taxon>Bacteria</taxon>
        <taxon>Bacillati</taxon>
        <taxon>Actinomycetota</taxon>
        <taxon>Actinomycetes</taxon>
        <taxon>Propionibacteriales</taxon>
        <taxon>Nocardioidaceae</taxon>
        <taxon>Nocardioides</taxon>
    </lineage>
</organism>
<sequence>MSLHLENVSVAVPDGTGRRVLLDEVDLTVRAGETVALSGASGSGKSTLVAVAGLLRSPDTGRVLLGDVDATSVSARRRTRLRGDLVGIVYQSPNLLPALTAREQVEVVAHIAGRLDRAARRRAVELLEQVGLGDRLDARPAELSGGERQRVGIARALMNAPTIVLADEPTASLDPERGHAVMDVLISEARRAGAATLVVTHDPDQAARADRRVHLQRGRVLAESTT</sequence>
<accession>A0ABN2QVV3</accession>
<proteinExistence type="predicted"/>
<keyword evidence="3 5" id="KW-0067">ATP-binding</keyword>
<dbReference type="PROSITE" id="PS50893">
    <property type="entry name" value="ABC_TRANSPORTER_2"/>
    <property type="match status" value="1"/>
</dbReference>
<name>A0ABN2QVV3_9ACTN</name>
<dbReference type="SMART" id="SM00382">
    <property type="entry name" value="AAA"/>
    <property type="match status" value="1"/>
</dbReference>
<evidence type="ECO:0000259" key="4">
    <source>
        <dbReference type="PROSITE" id="PS50893"/>
    </source>
</evidence>
<dbReference type="InterPro" id="IPR003593">
    <property type="entry name" value="AAA+_ATPase"/>
</dbReference>
<gene>
    <name evidence="5" type="ORF">GCM10009798_18250</name>
</gene>
<comment type="caution">
    <text evidence="5">The sequence shown here is derived from an EMBL/GenBank/DDBJ whole genome shotgun (WGS) entry which is preliminary data.</text>
</comment>
<dbReference type="SUPFAM" id="SSF52540">
    <property type="entry name" value="P-loop containing nucleoside triphosphate hydrolases"/>
    <property type="match status" value="1"/>
</dbReference>
<dbReference type="CDD" id="cd03255">
    <property type="entry name" value="ABC_MJ0796_LolCDE_FtsE"/>
    <property type="match status" value="1"/>
</dbReference>
<dbReference type="InterPro" id="IPR015854">
    <property type="entry name" value="ABC_transpr_LolD-like"/>
</dbReference>
<feature type="domain" description="ABC transporter" evidence="4">
    <location>
        <begin position="3"/>
        <end position="226"/>
    </location>
</feature>
<dbReference type="EMBL" id="BAAAPB010000002">
    <property type="protein sequence ID" value="GAA1959072.1"/>
    <property type="molecule type" value="Genomic_DNA"/>
</dbReference>
<dbReference type="InterPro" id="IPR017871">
    <property type="entry name" value="ABC_transporter-like_CS"/>
</dbReference>
<dbReference type="Pfam" id="PF00005">
    <property type="entry name" value="ABC_tran"/>
    <property type="match status" value="1"/>
</dbReference>
<evidence type="ECO:0000313" key="6">
    <source>
        <dbReference type="Proteomes" id="UP001500571"/>
    </source>
</evidence>
<evidence type="ECO:0000256" key="3">
    <source>
        <dbReference type="ARBA" id="ARBA00022840"/>
    </source>
</evidence>
<dbReference type="PANTHER" id="PTHR24220">
    <property type="entry name" value="IMPORT ATP-BINDING PROTEIN"/>
    <property type="match status" value="1"/>
</dbReference>
<dbReference type="PROSITE" id="PS00211">
    <property type="entry name" value="ABC_TRANSPORTER_1"/>
    <property type="match status" value="1"/>
</dbReference>
<dbReference type="InterPro" id="IPR003439">
    <property type="entry name" value="ABC_transporter-like_ATP-bd"/>
</dbReference>
<dbReference type="InterPro" id="IPR017911">
    <property type="entry name" value="MacB-like_ATP-bd"/>
</dbReference>
<dbReference type="PANTHER" id="PTHR24220:SF685">
    <property type="entry name" value="ABC TRANSPORTER RELATED"/>
    <property type="match status" value="1"/>
</dbReference>
<keyword evidence="2" id="KW-0547">Nucleotide-binding</keyword>
<evidence type="ECO:0000256" key="1">
    <source>
        <dbReference type="ARBA" id="ARBA00022448"/>
    </source>
</evidence>
<dbReference type="GO" id="GO:0005524">
    <property type="term" value="F:ATP binding"/>
    <property type="evidence" value="ECO:0007669"/>
    <property type="project" value="UniProtKB-KW"/>
</dbReference>